<evidence type="ECO:0000313" key="11">
    <source>
        <dbReference type="Proteomes" id="UP000240509"/>
    </source>
</evidence>
<keyword evidence="7 8" id="KW-0131">Cell cycle</keyword>
<keyword evidence="11" id="KW-1185">Reference proteome</keyword>
<dbReference type="AlphaFoldDB" id="A0A2T4U8J2"/>
<dbReference type="Gene3D" id="3.40.50.10960">
    <property type="match status" value="1"/>
</dbReference>
<dbReference type="HAMAP" id="MF_00912">
    <property type="entry name" value="DivIB"/>
    <property type="match status" value="1"/>
</dbReference>
<evidence type="ECO:0000256" key="6">
    <source>
        <dbReference type="ARBA" id="ARBA00023136"/>
    </source>
</evidence>
<feature type="domain" description="POTRA" evidence="9">
    <location>
        <begin position="69"/>
        <end position="137"/>
    </location>
</feature>
<evidence type="ECO:0000313" key="10">
    <source>
        <dbReference type="EMBL" id="PTL39709.1"/>
    </source>
</evidence>
<dbReference type="PANTHER" id="PTHR37820:SF1">
    <property type="entry name" value="CELL DIVISION PROTEIN FTSQ"/>
    <property type="match status" value="1"/>
</dbReference>
<proteinExistence type="inferred from homology"/>
<name>A0A2T4U8J2_9BACI</name>
<sequence>MVLAGKEIQFKRKTGEKTELVNKTVIDMEDKLPQLKEQRKKRARKRLIIYISVFLLAIVGMLYMQSGLSNVKNVEVSGNESIEVEEIIQLSDLSEEVNIWNLNKEERIAGIESHDVISRADMNRRWFNTVYIQVEEYETAAYIINDDNSPVPLLENGVLHESASYTPGGAPLLRDFEQQSHAASVAEELEKMNPSVKERISDIIYSPVEEREDQLIVLMNDGWTVSSTITNFAERMEPYPAVVQELDPDQEGILHMRINPYFESFNDNGSEDDTL</sequence>
<reference evidence="10 11" key="1">
    <citation type="submission" date="2018-03" db="EMBL/GenBank/DDBJ databases">
        <title>Alkalicoccus saliphilus sp. nov., isolated from a mineral pool.</title>
        <authorList>
            <person name="Zhao B."/>
        </authorList>
    </citation>
    <scope>NUCLEOTIDE SEQUENCE [LARGE SCALE GENOMIC DNA]</scope>
    <source>
        <strain evidence="10 11">6AG</strain>
    </source>
</reference>
<evidence type="ECO:0000256" key="3">
    <source>
        <dbReference type="ARBA" id="ARBA00022618"/>
    </source>
</evidence>
<comment type="similarity">
    <text evidence="8">Belongs to the FtsQ/DivIB family. DivIB subfamily.</text>
</comment>
<comment type="function">
    <text evidence="8">Cell division protein that may be involved in stabilizing or promoting the assembly of the division complex.</text>
</comment>
<dbReference type="InterPro" id="IPR050487">
    <property type="entry name" value="FtsQ_DivIB"/>
</dbReference>
<organism evidence="10 11">
    <name type="scientific">Alkalicoccus saliphilus</name>
    <dbReference type="NCBI Taxonomy" id="200989"/>
    <lineage>
        <taxon>Bacteria</taxon>
        <taxon>Bacillati</taxon>
        <taxon>Bacillota</taxon>
        <taxon>Bacilli</taxon>
        <taxon>Bacillales</taxon>
        <taxon>Bacillaceae</taxon>
        <taxon>Alkalicoccus</taxon>
    </lineage>
</organism>
<dbReference type="Proteomes" id="UP000240509">
    <property type="component" value="Unassembled WGS sequence"/>
</dbReference>
<dbReference type="GO" id="GO:0032153">
    <property type="term" value="C:cell division site"/>
    <property type="evidence" value="ECO:0007669"/>
    <property type="project" value="UniProtKB-UniRule"/>
</dbReference>
<dbReference type="PROSITE" id="PS51779">
    <property type="entry name" value="POTRA"/>
    <property type="match status" value="1"/>
</dbReference>
<evidence type="ECO:0000256" key="8">
    <source>
        <dbReference type="HAMAP-Rule" id="MF_00912"/>
    </source>
</evidence>
<comment type="caution">
    <text evidence="10">The sequence shown here is derived from an EMBL/GenBank/DDBJ whole genome shotgun (WGS) entry which is preliminary data.</text>
</comment>
<evidence type="ECO:0000256" key="5">
    <source>
        <dbReference type="ARBA" id="ARBA00022989"/>
    </source>
</evidence>
<dbReference type="PANTHER" id="PTHR37820">
    <property type="entry name" value="CELL DIVISION PROTEIN DIVIB"/>
    <property type="match status" value="1"/>
</dbReference>
<protein>
    <recommendedName>
        <fullName evidence="8">Cell division protein DivIB</fullName>
    </recommendedName>
</protein>
<keyword evidence="4 8" id="KW-0812">Transmembrane</keyword>
<dbReference type="EMBL" id="PZJJ01000005">
    <property type="protein sequence ID" value="PTL39709.1"/>
    <property type="molecule type" value="Genomic_DNA"/>
</dbReference>
<dbReference type="GO" id="GO:0043093">
    <property type="term" value="P:FtsZ-dependent cytokinesis"/>
    <property type="evidence" value="ECO:0007669"/>
    <property type="project" value="UniProtKB-UniRule"/>
</dbReference>
<dbReference type="GO" id="GO:0005886">
    <property type="term" value="C:plasma membrane"/>
    <property type="evidence" value="ECO:0007669"/>
    <property type="project" value="UniProtKB-SubCell"/>
</dbReference>
<accession>A0A2T4U8J2</accession>
<evidence type="ECO:0000256" key="2">
    <source>
        <dbReference type="ARBA" id="ARBA00022475"/>
    </source>
</evidence>
<keyword evidence="2 8" id="KW-1003">Cell membrane</keyword>
<feature type="transmembrane region" description="Helical" evidence="8">
    <location>
        <begin position="47"/>
        <end position="64"/>
    </location>
</feature>
<dbReference type="Pfam" id="PF08478">
    <property type="entry name" value="POTRA_1"/>
    <property type="match status" value="1"/>
</dbReference>
<dbReference type="InterPro" id="IPR026580">
    <property type="entry name" value="DivIB"/>
</dbReference>
<comment type="subcellular location">
    <subcellularLocation>
        <location evidence="8">Cell membrane</location>
        <topology evidence="8">Single-pass type II membrane protein</topology>
    </subcellularLocation>
    <subcellularLocation>
        <location evidence="1">Membrane</location>
    </subcellularLocation>
    <text evidence="8">Localizes to the division septum.</text>
</comment>
<evidence type="ECO:0000256" key="7">
    <source>
        <dbReference type="ARBA" id="ARBA00023306"/>
    </source>
</evidence>
<keyword evidence="5 8" id="KW-1133">Transmembrane helix</keyword>
<dbReference type="InterPro" id="IPR034746">
    <property type="entry name" value="POTRA"/>
</dbReference>
<dbReference type="InterPro" id="IPR013685">
    <property type="entry name" value="POTRA_FtsQ_type"/>
</dbReference>
<dbReference type="Gene3D" id="3.10.20.310">
    <property type="entry name" value="membrane protein fhac"/>
    <property type="match status" value="1"/>
</dbReference>
<keyword evidence="3 8" id="KW-0132">Cell division</keyword>
<evidence type="ECO:0000259" key="9">
    <source>
        <dbReference type="PROSITE" id="PS51779"/>
    </source>
</evidence>
<gene>
    <name evidence="8" type="primary">divIB</name>
    <name evidence="10" type="ORF">C6Y45_05165</name>
</gene>
<evidence type="ECO:0000256" key="4">
    <source>
        <dbReference type="ARBA" id="ARBA00022692"/>
    </source>
</evidence>
<keyword evidence="6 8" id="KW-0472">Membrane</keyword>
<evidence type="ECO:0000256" key="1">
    <source>
        <dbReference type="ARBA" id="ARBA00004370"/>
    </source>
</evidence>